<feature type="transmembrane region" description="Helical" evidence="1">
    <location>
        <begin position="34"/>
        <end position="53"/>
    </location>
</feature>
<organism evidence="2 3">
    <name type="scientific">Caldanaerobacter subterraneus subsp. pacificus DSM 12653</name>
    <dbReference type="NCBI Taxonomy" id="391606"/>
    <lineage>
        <taxon>Bacteria</taxon>
        <taxon>Bacillati</taxon>
        <taxon>Bacillota</taxon>
        <taxon>Clostridia</taxon>
        <taxon>Thermoanaerobacterales</taxon>
        <taxon>Thermoanaerobacteraceae</taxon>
        <taxon>Caldanaerobacter</taxon>
    </lineage>
</organism>
<name>A0A0F5PL15_9THEO</name>
<proteinExistence type="predicted"/>
<keyword evidence="1" id="KW-0812">Transmembrane</keyword>
<keyword evidence="1" id="KW-0472">Membrane</keyword>
<evidence type="ECO:0000256" key="1">
    <source>
        <dbReference type="SAM" id="Phobius"/>
    </source>
</evidence>
<reference evidence="2 3" key="1">
    <citation type="submission" date="2008-07" db="EMBL/GenBank/DDBJ databases">
        <authorList>
            <person name="Gonzalez J."/>
            <person name="Sokolova T."/>
            <person name="Ferriera S."/>
            <person name="Johnson J."/>
            <person name="Kravitz S."/>
            <person name="Beeson K."/>
            <person name="Sutton G."/>
            <person name="Rogers Y.-H."/>
            <person name="Friedman R."/>
            <person name="Frazier M."/>
            <person name="Venter J.C."/>
        </authorList>
    </citation>
    <scope>NUCLEOTIDE SEQUENCE [LARGE SCALE GENOMIC DNA]</scope>
    <source>
        <strain evidence="2 3">DSM 12653</strain>
    </source>
</reference>
<evidence type="ECO:0000313" key="3">
    <source>
        <dbReference type="Proteomes" id="UP000010146"/>
    </source>
</evidence>
<dbReference type="EMBL" id="ABXP02000106">
    <property type="protein sequence ID" value="KKC29081.1"/>
    <property type="molecule type" value="Genomic_DNA"/>
</dbReference>
<keyword evidence="1" id="KW-1133">Transmembrane helix</keyword>
<accession>A0A0F5PL15</accession>
<dbReference type="AlphaFoldDB" id="A0A0F5PL15"/>
<reference evidence="2 3" key="2">
    <citation type="journal article" date="2015" name="BMC Genomics">
        <title>Analysis of three genomes within the thermophilic bacterial species Caldanaerobacter subterraneus with a focus on carbon monoxide dehydrogenase evolution and hydrolase diversity.</title>
        <authorList>
            <person name="Sant'Anna F.H."/>
            <person name="Lebedinsky A.V."/>
            <person name="Sokolova T.G."/>
            <person name="Robb F.T."/>
            <person name="Gonzalez J.M."/>
        </authorList>
    </citation>
    <scope>NUCLEOTIDE SEQUENCE [LARGE SCALE GENOMIC DNA]</scope>
    <source>
        <strain evidence="2 3">DSM 12653</strain>
    </source>
</reference>
<evidence type="ECO:0000313" key="2">
    <source>
        <dbReference type="EMBL" id="KKC29081.1"/>
    </source>
</evidence>
<reference evidence="3" key="3">
    <citation type="submission" date="2015-02" db="EMBL/GenBank/DDBJ databases">
        <title>Genome analysis of three genomes within the thermophilic hydrogenogenic bacterial species Caldanaerobacter subterraneus.</title>
        <authorList>
            <person name="Sant'Anna F.H."/>
            <person name="Lebedinsky A."/>
            <person name="Sokolova T."/>
            <person name="Robb F.T."/>
            <person name="Gonzalez J.M."/>
        </authorList>
    </citation>
    <scope>NUCLEOTIDE SEQUENCE [LARGE SCALE GENOMIC DNA]</scope>
    <source>
        <strain evidence="3">DSM 12653</strain>
    </source>
</reference>
<comment type="caution">
    <text evidence="2">The sequence shown here is derived from an EMBL/GenBank/DDBJ whole genome shotgun (WGS) entry which is preliminary data.</text>
</comment>
<sequence>MKSKKAPTITGRVPGRILFSHLPKSIPERLKRKAITAIIVFEKMFICIFLMPYEIPTPKLSILADTANPRMINHSIYFHPFSLTLYL</sequence>
<gene>
    <name evidence="2" type="ORF">CDSM653_01932</name>
</gene>
<dbReference type="Proteomes" id="UP000010146">
    <property type="component" value="Unassembled WGS sequence"/>
</dbReference>
<protein>
    <submittedName>
        <fullName evidence="2">Uncharacterized protein</fullName>
    </submittedName>
</protein>